<gene>
    <name evidence="2" type="ORF">D2A34_19375</name>
</gene>
<comment type="caution">
    <text evidence="2">The sequence shown here is derived from an EMBL/GenBank/DDBJ whole genome shotgun (WGS) entry which is preliminary data.</text>
</comment>
<dbReference type="Pfam" id="PF09669">
    <property type="entry name" value="Phage_pRha"/>
    <property type="match status" value="1"/>
</dbReference>
<accession>A0A399IKF3</accession>
<proteinExistence type="predicted"/>
<dbReference type="InterPro" id="IPR005039">
    <property type="entry name" value="Ant_C"/>
</dbReference>
<dbReference type="RefSeq" id="WP_119367685.1">
    <property type="nucleotide sequence ID" value="NZ_QXDJ01000005.1"/>
</dbReference>
<dbReference type="InterPro" id="IPR014054">
    <property type="entry name" value="Phage_regulatory_Rha"/>
</dbReference>
<dbReference type="Proteomes" id="UP000265930">
    <property type="component" value="Unassembled WGS sequence"/>
</dbReference>
<dbReference type="GO" id="GO:0003677">
    <property type="term" value="F:DNA binding"/>
    <property type="evidence" value="ECO:0007669"/>
    <property type="project" value="InterPro"/>
</dbReference>
<sequence length="266" mass="30519">MSQNVNNIILRESLTIDTRDISDFTGVPHYAVLRKLDGVKNKDGTTKFNGIVEVLRDENISVEKYFVESMYVDAKGEKRKCYLCTRLGCDLLANKFNGQKGIIFTAKYVDMFYKMEKALRQNKYSYLIDDPIERAKKWITEEEERKVLRSEVSKSRAKVIFADAVCNSKSTILVNELAKILKQNGINIGGLRLFDYLRENGYLVKRKGSEYNLPTQKSMDLKLFQIKETIINHGDGKVIVSKTTKITGKGQKYFINKFIGKNYDGC</sequence>
<protein>
    <submittedName>
        <fullName evidence="2">Phage regulatory protein</fullName>
    </submittedName>
</protein>
<reference evidence="2 3" key="1">
    <citation type="submission" date="2018-08" db="EMBL/GenBank/DDBJ databases">
        <title>Genome of Clostridium chromiireducens C1, DSM12136.</title>
        <authorList>
            <person name="Xing M."/>
            <person name="Wei Y."/>
            <person name="Ang E.L."/>
            <person name="Zhao H."/>
            <person name="Zhang Y."/>
        </authorList>
    </citation>
    <scope>NUCLEOTIDE SEQUENCE [LARGE SCALE GENOMIC DNA]</scope>
    <source>
        <strain evidence="2 3">C1</strain>
    </source>
</reference>
<dbReference type="AlphaFoldDB" id="A0A399IKF3"/>
<evidence type="ECO:0000313" key="3">
    <source>
        <dbReference type="Proteomes" id="UP000265930"/>
    </source>
</evidence>
<organism evidence="2 3">
    <name type="scientific">Clostridium chromiireducens</name>
    <dbReference type="NCBI Taxonomy" id="225345"/>
    <lineage>
        <taxon>Bacteria</taxon>
        <taxon>Bacillati</taxon>
        <taxon>Bacillota</taxon>
        <taxon>Clostridia</taxon>
        <taxon>Eubacteriales</taxon>
        <taxon>Clostridiaceae</taxon>
        <taxon>Clostridium</taxon>
    </lineage>
</organism>
<evidence type="ECO:0000259" key="1">
    <source>
        <dbReference type="Pfam" id="PF03374"/>
    </source>
</evidence>
<dbReference type="EMBL" id="QXDJ01000005">
    <property type="protein sequence ID" value="RII32997.1"/>
    <property type="molecule type" value="Genomic_DNA"/>
</dbReference>
<name>A0A399IKF3_9CLOT</name>
<dbReference type="Pfam" id="PF03374">
    <property type="entry name" value="ANT"/>
    <property type="match status" value="1"/>
</dbReference>
<evidence type="ECO:0000313" key="2">
    <source>
        <dbReference type="EMBL" id="RII32997.1"/>
    </source>
</evidence>
<feature type="domain" description="Antirepressor protein C-terminal" evidence="1">
    <location>
        <begin position="151"/>
        <end position="258"/>
    </location>
</feature>